<proteinExistence type="predicted"/>
<feature type="compositionally biased region" description="Basic and acidic residues" evidence="1">
    <location>
        <begin position="176"/>
        <end position="185"/>
    </location>
</feature>
<keyword evidence="2" id="KW-1133">Transmembrane helix</keyword>
<evidence type="ECO:0000256" key="2">
    <source>
        <dbReference type="SAM" id="Phobius"/>
    </source>
</evidence>
<accession>A0AAW1N4G8</accession>
<dbReference type="EMBL" id="JASPKY010000004">
    <property type="protein sequence ID" value="KAK9754888.1"/>
    <property type="molecule type" value="Genomic_DNA"/>
</dbReference>
<protein>
    <submittedName>
        <fullName evidence="3">Uncharacterized protein</fullName>
    </submittedName>
</protein>
<feature type="compositionally biased region" description="Acidic residues" evidence="1">
    <location>
        <begin position="186"/>
        <end position="195"/>
    </location>
</feature>
<dbReference type="AlphaFoldDB" id="A0AAW1N4G8"/>
<evidence type="ECO:0000313" key="3">
    <source>
        <dbReference type="EMBL" id="KAK9754888.1"/>
    </source>
</evidence>
<reference evidence="3 4" key="1">
    <citation type="journal article" date="2024" name="BMC Genomics">
        <title>De novo assembly and annotation of Popillia japonica's genome with initial clues to its potential as an invasive pest.</title>
        <authorList>
            <person name="Cucini C."/>
            <person name="Boschi S."/>
            <person name="Funari R."/>
            <person name="Cardaioli E."/>
            <person name="Iannotti N."/>
            <person name="Marturano G."/>
            <person name="Paoli F."/>
            <person name="Bruttini M."/>
            <person name="Carapelli A."/>
            <person name="Frati F."/>
            <person name="Nardi F."/>
        </authorList>
    </citation>
    <scope>NUCLEOTIDE SEQUENCE [LARGE SCALE GENOMIC DNA]</scope>
    <source>
        <strain evidence="3">DMR45628</strain>
    </source>
</reference>
<evidence type="ECO:0000256" key="1">
    <source>
        <dbReference type="SAM" id="MobiDB-lite"/>
    </source>
</evidence>
<keyword evidence="4" id="KW-1185">Reference proteome</keyword>
<evidence type="ECO:0000313" key="4">
    <source>
        <dbReference type="Proteomes" id="UP001458880"/>
    </source>
</evidence>
<organism evidence="3 4">
    <name type="scientific">Popillia japonica</name>
    <name type="common">Japanese beetle</name>
    <dbReference type="NCBI Taxonomy" id="7064"/>
    <lineage>
        <taxon>Eukaryota</taxon>
        <taxon>Metazoa</taxon>
        <taxon>Ecdysozoa</taxon>
        <taxon>Arthropoda</taxon>
        <taxon>Hexapoda</taxon>
        <taxon>Insecta</taxon>
        <taxon>Pterygota</taxon>
        <taxon>Neoptera</taxon>
        <taxon>Endopterygota</taxon>
        <taxon>Coleoptera</taxon>
        <taxon>Polyphaga</taxon>
        <taxon>Scarabaeiformia</taxon>
        <taxon>Scarabaeidae</taxon>
        <taxon>Rutelinae</taxon>
        <taxon>Popillia</taxon>
    </lineage>
</organism>
<name>A0AAW1N4G8_POPJA</name>
<dbReference type="Proteomes" id="UP001458880">
    <property type="component" value="Unassembled WGS sequence"/>
</dbReference>
<keyword evidence="2" id="KW-0812">Transmembrane</keyword>
<gene>
    <name evidence="3" type="ORF">QE152_g844</name>
</gene>
<comment type="caution">
    <text evidence="3">The sequence shown here is derived from an EMBL/GenBank/DDBJ whole genome shotgun (WGS) entry which is preliminary data.</text>
</comment>
<keyword evidence="2" id="KW-0472">Membrane</keyword>
<feature type="region of interest" description="Disordered" evidence="1">
    <location>
        <begin position="176"/>
        <end position="196"/>
    </location>
</feature>
<sequence length="373" mass="41686">MCPQRSTNEVLASTLLELVAAEIQQQRNIFVKLPAIYEKISGDNVIDVDDILSESFMPGSLLMLETPENAGFANITSANSKFKKKPLTGTIDEAISTMGFHRSKINEYLCRSFLAEEIVAEMSSPIIRKRLGLAEESSGSVTKENMIQDEGSRNYQNWLTKSTTLEDIYKHYETDVSKRSDGQSDDKDDEDEEYDPQVTRYTYQQQSKPSHPTYGIYSSDIHQNHQNNYGYLGHGLNGYVGLQNGHNLYTGIYDNFQNHYGSGQNGHNLYTGIYDNFQNHYGSGHRGLSNYPVYTSNEGIYGHDQSTKSHNSGDKEKELTDLLEIASTALAFLSFGMFIIHVIMCVSSISNNSTTIVTMMPMSMSPSGSDSPL</sequence>
<feature type="transmembrane region" description="Helical" evidence="2">
    <location>
        <begin position="329"/>
        <end position="350"/>
    </location>
</feature>